<dbReference type="SUPFAM" id="SSF48179">
    <property type="entry name" value="6-phosphogluconate dehydrogenase C-terminal domain-like"/>
    <property type="match status" value="2"/>
</dbReference>
<dbReference type="PANTHER" id="PTHR43060">
    <property type="entry name" value="3-HYDROXYISOBUTYRATE DEHYDROGENASE-LIKE 1, MITOCHONDRIAL-RELATED"/>
    <property type="match status" value="1"/>
</dbReference>
<protein>
    <recommendedName>
        <fullName evidence="1">3-hydroxyisobutyrate dehydrogenase-like NAD-binding domain-containing protein</fullName>
    </recommendedName>
</protein>
<sequence length="396" mass="42033">MQHIRSLQSTHLILRSSDLDPASLPALSDDTRPLVIGDGDYRSIAALLPLLPSSTLLVVPLAHKDPAPQHVHTHARRAVCSGRLAADARTALVDNGITWLGERVALAAEYRLLEEGLVAVQTAVAAEACAYLRALGVDARIAYDGMKAGQGRSWSLENQAPSMLELDGSPPGLTLARARSALLITLTLAATLSPPIPTPMRCAAWQAYTSTASWHRDPYASGTDPSATVVHSYPSPGRIAEHMAGPGHNADAPRRLEIARRLLRHAHVAVLAETFGLASSLGMQVRDVLHCLAEGPGGSWVLDAMGEAMRRLHAGERLADVDVRSSDRGLERAVSRTRRDRTTVAAALEELSSVLDVANSLPLATPVAGAAQQVFVLGAAQGLGRDDEAAISRLWA</sequence>
<dbReference type="Gene3D" id="1.10.1040.10">
    <property type="entry name" value="N-(1-d-carboxylethyl)-l-norvaline Dehydrogenase, domain 2"/>
    <property type="match status" value="2"/>
</dbReference>
<dbReference type="GO" id="GO:0051287">
    <property type="term" value="F:NAD binding"/>
    <property type="evidence" value="ECO:0007669"/>
    <property type="project" value="InterPro"/>
</dbReference>
<evidence type="ECO:0000313" key="2">
    <source>
        <dbReference type="EMBL" id="KLT44545.1"/>
    </source>
</evidence>
<feature type="domain" description="3-hydroxyisobutyrate dehydrogenase-like NAD-binding" evidence="1">
    <location>
        <begin position="115"/>
        <end position="203"/>
    </location>
</feature>
<reference evidence="2 3" key="1">
    <citation type="submission" date="2015-03" db="EMBL/GenBank/DDBJ databases">
        <title>Genomics and transcriptomics of the oil-accumulating basidiomycete yeast T. oleaginosus allow insights into substrate utilization and the diverse evolutionary trajectories of mating systems in fungi.</title>
        <authorList>
            <consortium name="DOE Joint Genome Institute"/>
            <person name="Kourist R."/>
            <person name="Kracht O."/>
            <person name="Bracharz F."/>
            <person name="Lipzen A."/>
            <person name="Nolan M."/>
            <person name="Ohm R."/>
            <person name="Grigoriev I."/>
            <person name="Sun S."/>
            <person name="Heitman J."/>
            <person name="Bruck T."/>
            <person name="Nowrousian M."/>
        </authorList>
    </citation>
    <scope>NUCLEOTIDE SEQUENCE [LARGE SCALE GENOMIC DNA]</scope>
    <source>
        <strain evidence="2 3">IBC0246</strain>
    </source>
</reference>
<dbReference type="InterPro" id="IPR013328">
    <property type="entry name" value="6PGD_dom2"/>
</dbReference>
<dbReference type="InterPro" id="IPR008927">
    <property type="entry name" value="6-PGluconate_DH-like_C_sf"/>
</dbReference>
<dbReference type="Pfam" id="PF14833">
    <property type="entry name" value="NAD_binding_11"/>
    <property type="match status" value="1"/>
</dbReference>
<organism evidence="2 3">
    <name type="scientific">Cutaneotrichosporon oleaginosum</name>
    <dbReference type="NCBI Taxonomy" id="879819"/>
    <lineage>
        <taxon>Eukaryota</taxon>
        <taxon>Fungi</taxon>
        <taxon>Dikarya</taxon>
        <taxon>Basidiomycota</taxon>
        <taxon>Agaricomycotina</taxon>
        <taxon>Tremellomycetes</taxon>
        <taxon>Trichosporonales</taxon>
        <taxon>Trichosporonaceae</taxon>
        <taxon>Cutaneotrichosporon</taxon>
    </lineage>
</organism>
<dbReference type="GeneID" id="28982970"/>
<evidence type="ECO:0000259" key="1">
    <source>
        <dbReference type="Pfam" id="PF14833"/>
    </source>
</evidence>
<dbReference type="OrthoDB" id="48988at2759"/>
<gene>
    <name evidence="2" type="ORF">CC85DRAFT_283487</name>
</gene>
<dbReference type="RefSeq" id="XP_018281036.1">
    <property type="nucleotide sequence ID" value="XM_018422367.1"/>
</dbReference>
<dbReference type="InterPro" id="IPR029154">
    <property type="entry name" value="HIBADH-like_NADP-bd"/>
</dbReference>
<proteinExistence type="predicted"/>
<name>A0A0J0XTZ8_9TREE</name>
<dbReference type="Proteomes" id="UP000053611">
    <property type="component" value="Unassembled WGS sequence"/>
</dbReference>
<dbReference type="STRING" id="879819.A0A0J0XTZ8"/>
<keyword evidence="3" id="KW-1185">Reference proteome</keyword>
<dbReference type="EMBL" id="KQ087186">
    <property type="protein sequence ID" value="KLT44545.1"/>
    <property type="molecule type" value="Genomic_DNA"/>
</dbReference>
<evidence type="ECO:0000313" key="3">
    <source>
        <dbReference type="Proteomes" id="UP000053611"/>
    </source>
</evidence>
<accession>A0A0J0XTZ8</accession>
<dbReference type="AlphaFoldDB" id="A0A0J0XTZ8"/>